<gene>
    <name evidence="7" type="ORF">LZ495_37550</name>
</gene>
<dbReference type="Proteomes" id="UP001165378">
    <property type="component" value="Unassembled WGS sequence"/>
</dbReference>
<name>A0AA41U4G8_9ACTN</name>
<dbReference type="GO" id="GO:0003700">
    <property type="term" value="F:DNA-binding transcription factor activity"/>
    <property type="evidence" value="ECO:0007669"/>
    <property type="project" value="TreeGrafter"/>
</dbReference>
<dbReference type="InterPro" id="IPR050109">
    <property type="entry name" value="HTH-type_TetR-like_transc_reg"/>
</dbReference>
<reference evidence="7" key="1">
    <citation type="submission" date="2022-01" db="EMBL/GenBank/DDBJ databases">
        <title>Genome-Based Taxonomic Classification of the Phylum Actinobacteria.</title>
        <authorList>
            <person name="Gao Y."/>
        </authorList>
    </citation>
    <scope>NUCLEOTIDE SEQUENCE</scope>
    <source>
        <strain evidence="7">KLBMP 8922</strain>
    </source>
</reference>
<evidence type="ECO:0000256" key="5">
    <source>
        <dbReference type="SAM" id="MobiDB-lite"/>
    </source>
</evidence>
<dbReference type="InterPro" id="IPR001647">
    <property type="entry name" value="HTH_TetR"/>
</dbReference>
<organism evidence="7 8">
    <name type="scientific">Yinghuangia soli</name>
    <dbReference type="NCBI Taxonomy" id="2908204"/>
    <lineage>
        <taxon>Bacteria</taxon>
        <taxon>Bacillati</taxon>
        <taxon>Actinomycetota</taxon>
        <taxon>Actinomycetes</taxon>
        <taxon>Kitasatosporales</taxon>
        <taxon>Streptomycetaceae</taxon>
        <taxon>Yinghuangia</taxon>
    </lineage>
</organism>
<protein>
    <submittedName>
        <fullName evidence="7">TetR/AcrR family transcriptional regulator</fullName>
    </submittedName>
</protein>
<evidence type="ECO:0000256" key="2">
    <source>
        <dbReference type="ARBA" id="ARBA00023125"/>
    </source>
</evidence>
<dbReference type="PANTHER" id="PTHR30055">
    <property type="entry name" value="HTH-TYPE TRANSCRIPTIONAL REGULATOR RUTR"/>
    <property type="match status" value="1"/>
</dbReference>
<dbReference type="Gene3D" id="1.10.357.10">
    <property type="entry name" value="Tetracycline Repressor, domain 2"/>
    <property type="match status" value="1"/>
</dbReference>
<feature type="region of interest" description="Disordered" evidence="5">
    <location>
        <begin position="1"/>
        <end position="29"/>
    </location>
</feature>
<dbReference type="Pfam" id="PF00440">
    <property type="entry name" value="TetR_N"/>
    <property type="match status" value="1"/>
</dbReference>
<dbReference type="InterPro" id="IPR009057">
    <property type="entry name" value="Homeodomain-like_sf"/>
</dbReference>
<proteinExistence type="predicted"/>
<sequence>MLLTAPGGPQDAAPGTPGSVRPGGRTARTREAVRAATLAELADKGFAGLTVEGVAARSGVHKTTLYRRWGTPAALAADALDVASAEPWPVPDTGSLRADLRAVARQVVAGFTDPGSGPVARSLTAAALHDPDAGRALHAYLAARHAQAAVIVNRAADRGDVPAGTDGTDVVRCAVAPLYYRLFVTGEAVDEALADRYADAAATAAAAGVFAPEAD</sequence>
<accession>A0AA41U4G8</accession>
<dbReference type="EMBL" id="JAKFHA010000040">
    <property type="protein sequence ID" value="MCF2532890.1"/>
    <property type="molecule type" value="Genomic_DNA"/>
</dbReference>
<evidence type="ECO:0000259" key="6">
    <source>
        <dbReference type="PROSITE" id="PS50977"/>
    </source>
</evidence>
<dbReference type="Pfam" id="PF16859">
    <property type="entry name" value="TetR_C_11"/>
    <property type="match status" value="1"/>
</dbReference>
<evidence type="ECO:0000256" key="1">
    <source>
        <dbReference type="ARBA" id="ARBA00023015"/>
    </source>
</evidence>
<dbReference type="PROSITE" id="PS50977">
    <property type="entry name" value="HTH_TETR_2"/>
    <property type="match status" value="1"/>
</dbReference>
<evidence type="ECO:0000313" key="7">
    <source>
        <dbReference type="EMBL" id="MCF2532890.1"/>
    </source>
</evidence>
<keyword evidence="2 4" id="KW-0238">DNA-binding</keyword>
<comment type="caution">
    <text evidence="7">The sequence shown here is derived from an EMBL/GenBank/DDBJ whole genome shotgun (WGS) entry which is preliminary data.</text>
</comment>
<keyword evidence="8" id="KW-1185">Reference proteome</keyword>
<dbReference type="AlphaFoldDB" id="A0AA41U4G8"/>
<dbReference type="InterPro" id="IPR036271">
    <property type="entry name" value="Tet_transcr_reg_TetR-rel_C_sf"/>
</dbReference>
<feature type="domain" description="HTH tetR-type" evidence="6">
    <location>
        <begin position="27"/>
        <end position="87"/>
    </location>
</feature>
<evidence type="ECO:0000313" key="8">
    <source>
        <dbReference type="Proteomes" id="UP001165378"/>
    </source>
</evidence>
<dbReference type="SUPFAM" id="SSF46689">
    <property type="entry name" value="Homeodomain-like"/>
    <property type="match status" value="1"/>
</dbReference>
<evidence type="ECO:0000256" key="4">
    <source>
        <dbReference type="PROSITE-ProRule" id="PRU00335"/>
    </source>
</evidence>
<dbReference type="GO" id="GO:0000976">
    <property type="term" value="F:transcription cis-regulatory region binding"/>
    <property type="evidence" value="ECO:0007669"/>
    <property type="project" value="TreeGrafter"/>
</dbReference>
<keyword evidence="1" id="KW-0805">Transcription regulation</keyword>
<dbReference type="Gene3D" id="1.10.10.60">
    <property type="entry name" value="Homeodomain-like"/>
    <property type="match status" value="1"/>
</dbReference>
<dbReference type="InterPro" id="IPR011075">
    <property type="entry name" value="TetR_C"/>
</dbReference>
<evidence type="ECO:0000256" key="3">
    <source>
        <dbReference type="ARBA" id="ARBA00023163"/>
    </source>
</evidence>
<keyword evidence="3" id="KW-0804">Transcription</keyword>
<dbReference type="SUPFAM" id="SSF48498">
    <property type="entry name" value="Tetracyclin repressor-like, C-terminal domain"/>
    <property type="match status" value="1"/>
</dbReference>
<feature type="DNA-binding region" description="H-T-H motif" evidence="4">
    <location>
        <begin position="50"/>
        <end position="69"/>
    </location>
</feature>
<dbReference type="PANTHER" id="PTHR30055:SF148">
    <property type="entry name" value="TETR-FAMILY TRANSCRIPTIONAL REGULATOR"/>
    <property type="match status" value="1"/>
</dbReference>